<protein>
    <submittedName>
        <fullName evidence="8">Sugar O-acyltransferase, sialic acid O-acetyltransferase NeuD family</fullName>
    </submittedName>
</protein>
<accession>A0A1N7EP30</accession>
<dbReference type="AlphaFoldDB" id="A0A1N7EP30"/>
<gene>
    <name evidence="8" type="ORF">SAMN05421666_0403</name>
</gene>
<keyword evidence="9" id="KW-1185">Reference proteome</keyword>
<organism evidence="8 9">
    <name type="scientific">Roseovarius nanhaiticus</name>
    <dbReference type="NCBI Taxonomy" id="573024"/>
    <lineage>
        <taxon>Bacteria</taxon>
        <taxon>Pseudomonadati</taxon>
        <taxon>Pseudomonadota</taxon>
        <taxon>Alphaproteobacteria</taxon>
        <taxon>Rhodobacterales</taxon>
        <taxon>Roseobacteraceae</taxon>
        <taxon>Roseovarius</taxon>
    </lineage>
</organism>
<evidence type="ECO:0000256" key="6">
    <source>
        <dbReference type="PIRSR" id="PIRSR620019-2"/>
    </source>
</evidence>
<dbReference type="InterPro" id="IPR001451">
    <property type="entry name" value="Hexapep"/>
</dbReference>
<dbReference type="InterPro" id="IPR020019">
    <property type="entry name" value="AcTrfase_PglD-like"/>
</dbReference>
<evidence type="ECO:0000256" key="3">
    <source>
        <dbReference type="ARBA" id="ARBA00022737"/>
    </source>
</evidence>
<dbReference type="PANTHER" id="PTHR43300:SF7">
    <property type="entry name" value="UDP-N-ACETYLBACILLOSAMINE N-ACETYLTRANSFERASE"/>
    <property type="match status" value="1"/>
</dbReference>
<dbReference type="Gene3D" id="2.160.10.10">
    <property type="entry name" value="Hexapeptide repeat proteins"/>
    <property type="match status" value="1"/>
</dbReference>
<dbReference type="InterPro" id="IPR018357">
    <property type="entry name" value="Hexapep_transf_CS"/>
</dbReference>
<feature type="binding site" evidence="6">
    <location>
        <position position="137"/>
    </location>
    <ligand>
        <name>acetyl-CoA</name>
        <dbReference type="ChEBI" id="CHEBI:57288"/>
    </ligand>
</feature>
<dbReference type="EMBL" id="FTNV01000001">
    <property type="protein sequence ID" value="SIR89851.1"/>
    <property type="molecule type" value="Genomic_DNA"/>
</dbReference>
<evidence type="ECO:0000313" key="9">
    <source>
        <dbReference type="Proteomes" id="UP000186019"/>
    </source>
</evidence>
<dbReference type="STRING" id="573024.SAMN05216208_1732"/>
<evidence type="ECO:0000256" key="2">
    <source>
        <dbReference type="ARBA" id="ARBA00022679"/>
    </source>
</evidence>
<dbReference type="PROSITE" id="PS00101">
    <property type="entry name" value="HEXAPEP_TRANSFERASES"/>
    <property type="match status" value="1"/>
</dbReference>
<evidence type="ECO:0000313" key="8">
    <source>
        <dbReference type="EMBL" id="SIR89851.1"/>
    </source>
</evidence>
<feature type="active site" description="Proton acceptor" evidence="5">
    <location>
        <position position="128"/>
    </location>
</feature>
<dbReference type="InterPro" id="IPR050179">
    <property type="entry name" value="Trans_hexapeptide_repeat"/>
</dbReference>
<feature type="domain" description="PglD N-terminal" evidence="7">
    <location>
        <begin position="4"/>
        <end position="73"/>
    </location>
</feature>
<feature type="binding site" evidence="6">
    <location>
        <position position="158"/>
    </location>
    <ligand>
        <name>acetyl-CoA</name>
        <dbReference type="ChEBI" id="CHEBI:57288"/>
    </ligand>
</feature>
<evidence type="ECO:0000256" key="4">
    <source>
        <dbReference type="ARBA" id="ARBA00023315"/>
    </source>
</evidence>
<comment type="similarity">
    <text evidence="1">Belongs to the transferase hexapeptide repeat family.</text>
</comment>
<keyword evidence="3" id="KW-0677">Repeat</keyword>
<keyword evidence="4 8" id="KW-0012">Acyltransferase</keyword>
<dbReference type="Pfam" id="PF00132">
    <property type="entry name" value="Hexapep"/>
    <property type="match status" value="1"/>
</dbReference>
<dbReference type="Gene3D" id="3.40.50.20">
    <property type="match status" value="1"/>
</dbReference>
<dbReference type="RefSeq" id="WP_076530534.1">
    <property type="nucleotide sequence ID" value="NZ_FOAC01000001.1"/>
</dbReference>
<dbReference type="Proteomes" id="UP000186019">
    <property type="component" value="Unassembled WGS sequence"/>
</dbReference>
<evidence type="ECO:0000259" key="7">
    <source>
        <dbReference type="Pfam" id="PF17836"/>
    </source>
</evidence>
<feature type="site" description="Increases basicity of active site His" evidence="5">
    <location>
        <position position="129"/>
    </location>
</feature>
<dbReference type="Pfam" id="PF17836">
    <property type="entry name" value="PglD_N"/>
    <property type="match status" value="1"/>
</dbReference>
<proteinExistence type="inferred from homology"/>
<dbReference type="GO" id="GO:0016746">
    <property type="term" value="F:acyltransferase activity"/>
    <property type="evidence" value="ECO:0007669"/>
    <property type="project" value="UniProtKB-KW"/>
</dbReference>
<dbReference type="CDD" id="cd03360">
    <property type="entry name" value="LbH_AT_putative"/>
    <property type="match status" value="1"/>
</dbReference>
<keyword evidence="2 8" id="KW-0808">Transferase</keyword>
<name>A0A1N7EP30_9RHOB</name>
<dbReference type="SUPFAM" id="SSF51161">
    <property type="entry name" value="Trimeric LpxA-like enzymes"/>
    <property type="match status" value="1"/>
</dbReference>
<feature type="binding site" evidence="6">
    <location>
        <position position="63"/>
    </location>
    <ligand>
        <name>substrate</name>
    </ligand>
</feature>
<sequence>MKSLRIIGAGGHGKVVADTAMACGYGDIAFLDDAFPEKQAIGAWPILGKLGMGGDVPLFCGIGTNSVRAKLFDTYSLGSACVLVHPSSLISSSATIGAGTLVVAGCIVNADAYIGKGVILNTACSVDHDCRIGDFVHISPGARLAGNVTVADGSWIGIGAVVREGVTIGKNAIVGAGAAVIEDVAEGGRVGGVPARELSKKA</sequence>
<evidence type="ECO:0000256" key="5">
    <source>
        <dbReference type="PIRSR" id="PIRSR620019-1"/>
    </source>
</evidence>
<dbReference type="NCBIfam" id="TIGR03570">
    <property type="entry name" value="NeuD_NnaD"/>
    <property type="match status" value="1"/>
</dbReference>
<reference evidence="9" key="1">
    <citation type="submission" date="2017-01" db="EMBL/GenBank/DDBJ databases">
        <authorList>
            <person name="Varghese N."/>
            <person name="Submissions S."/>
        </authorList>
    </citation>
    <scope>NUCLEOTIDE SEQUENCE [LARGE SCALE GENOMIC DNA]</scope>
    <source>
        <strain evidence="9">DSM 29590</strain>
    </source>
</reference>
<dbReference type="InterPro" id="IPR041561">
    <property type="entry name" value="PglD_N"/>
</dbReference>
<dbReference type="InterPro" id="IPR011004">
    <property type="entry name" value="Trimer_LpxA-like_sf"/>
</dbReference>
<dbReference type="PANTHER" id="PTHR43300">
    <property type="entry name" value="ACETYLTRANSFERASE"/>
    <property type="match status" value="1"/>
</dbReference>
<dbReference type="OrthoDB" id="9815592at2"/>
<evidence type="ECO:0000256" key="1">
    <source>
        <dbReference type="ARBA" id="ARBA00007274"/>
    </source>
</evidence>